<keyword evidence="4" id="KW-0288">FMN</keyword>
<feature type="domain" description="Nitroreductase" evidence="6">
    <location>
        <begin position="7"/>
        <end position="196"/>
    </location>
</feature>
<dbReference type="Pfam" id="PF00881">
    <property type="entry name" value="Nitroreductase"/>
    <property type="match status" value="1"/>
</dbReference>
<dbReference type="PANTHER" id="PTHR43673">
    <property type="entry name" value="NAD(P)H NITROREDUCTASE YDGI-RELATED"/>
    <property type="match status" value="1"/>
</dbReference>
<gene>
    <name evidence="7" type="ORF">V0U35_13105</name>
</gene>
<dbReference type="Proteomes" id="UP001310692">
    <property type="component" value="Unassembled WGS sequence"/>
</dbReference>
<dbReference type="EMBL" id="JAZDRO010000007">
    <property type="protein sequence ID" value="MEE2567616.1"/>
    <property type="molecule type" value="Genomic_DNA"/>
</dbReference>
<proteinExistence type="inferred from homology"/>
<comment type="similarity">
    <text evidence="2">Belongs to the nitroreductase family.</text>
</comment>
<evidence type="ECO:0000256" key="3">
    <source>
        <dbReference type="ARBA" id="ARBA00022630"/>
    </source>
</evidence>
<evidence type="ECO:0000313" key="7">
    <source>
        <dbReference type="EMBL" id="MEE2567616.1"/>
    </source>
</evidence>
<protein>
    <submittedName>
        <fullName evidence="7">Nitroreductase</fullName>
    </submittedName>
</protein>
<evidence type="ECO:0000259" key="6">
    <source>
        <dbReference type="Pfam" id="PF00881"/>
    </source>
</evidence>
<sequence length="226" mass="25417">MEVRDALRARYSARAFLDTPVSEETIRAILADAARAPSGGNLQPWLVNVVTGKARRAVIDAVQAKIAADPFGDEHPFPVYPEKLWEPYRSRRFDLGEQMYAAIGIPRENKPARLAHLMRNLDFFGAPMGLIFSLDRKMNPNQWAHLGMFMLAVSLAAQDRGLATCMQEAWTRFSETLRVALKLPEDRIVYCGMALGFADTDAPINQWRSERADVDEFAKFEGFGKP</sequence>
<dbReference type="InterPro" id="IPR000415">
    <property type="entry name" value="Nitroreductase-like"/>
</dbReference>
<evidence type="ECO:0000256" key="5">
    <source>
        <dbReference type="ARBA" id="ARBA00023002"/>
    </source>
</evidence>
<organism evidence="7 8">
    <name type="scientific">Hyphobacterium marinum</name>
    <dbReference type="NCBI Taxonomy" id="3116574"/>
    <lineage>
        <taxon>Bacteria</taxon>
        <taxon>Pseudomonadati</taxon>
        <taxon>Pseudomonadota</taxon>
        <taxon>Alphaproteobacteria</taxon>
        <taxon>Maricaulales</taxon>
        <taxon>Maricaulaceae</taxon>
        <taxon>Hyphobacterium</taxon>
    </lineage>
</organism>
<accession>A0ABU7M1R7</accession>
<dbReference type="InterPro" id="IPR029479">
    <property type="entry name" value="Nitroreductase"/>
</dbReference>
<evidence type="ECO:0000256" key="2">
    <source>
        <dbReference type="ARBA" id="ARBA00007118"/>
    </source>
</evidence>
<dbReference type="RefSeq" id="WP_330197185.1">
    <property type="nucleotide sequence ID" value="NZ_JAZDRO010000007.1"/>
</dbReference>
<reference evidence="7 8" key="1">
    <citation type="submission" date="2024-01" db="EMBL/GenBank/DDBJ databases">
        <title>Hyphobacterium bacterium isolated from marine sediment.</title>
        <authorList>
            <person name="Zhao S."/>
        </authorList>
    </citation>
    <scope>NUCLEOTIDE SEQUENCE [LARGE SCALE GENOMIC DNA]</scope>
    <source>
        <strain evidence="7 8">Y60-23</strain>
    </source>
</reference>
<dbReference type="Gene3D" id="3.40.109.10">
    <property type="entry name" value="NADH Oxidase"/>
    <property type="match status" value="1"/>
</dbReference>
<evidence type="ECO:0000256" key="1">
    <source>
        <dbReference type="ARBA" id="ARBA00001917"/>
    </source>
</evidence>
<comment type="cofactor">
    <cofactor evidence="1">
        <name>FMN</name>
        <dbReference type="ChEBI" id="CHEBI:58210"/>
    </cofactor>
</comment>
<keyword evidence="3" id="KW-0285">Flavoprotein</keyword>
<keyword evidence="8" id="KW-1185">Reference proteome</keyword>
<evidence type="ECO:0000256" key="4">
    <source>
        <dbReference type="ARBA" id="ARBA00022643"/>
    </source>
</evidence>
<name>A0ABU7M1R7_9PROT</name>
<comment type="caution">
    <text evidence="7">The sequence shown here is derived from an EMBL/GenBank/DDBJ whole genome shotgun (WGS) entry which is preliminary data.</text>
</comment>
<evidence type="ECO:0000313" key="8">
    <source>
        <dbReference type="Proteomes" id="UP001310692"/>
    </source>
</evidence>
<dbReference type="SUPFAM" id="SSF55469">
    <property type="entry name" value="FMN-dependent nitroreductase-like"/>
    <property type="match status" value="1"/>
</dbReference>
<dbReference type="CDD" id="cd02136">
    <property type="entry name" value="PnbA_NfnB-like"/>
    <property type="match status" value="1"/>
</dbReference>
<keyword evidence="5" id="KW-0560">Oxidoreductase</keyword>
<dbReference type="PANTHER" id="PTHR43673:SF2">
    <property type="entry name" value="NITROREDUCTASE"/>
    <property type="match status" value="1"/>
</dbReference>